<dbReference type="InParanoid" id="A0A3Q7ITJ4"/>
<feature type="region of interest" description="Disordered" evidence="1">
    <location>
        <begin position="82"/>
        <end position="128"/>
    </location>
</feature>
<proteinExistence type="predicted"/>
<sequence>MLGSQEQENPIMKNTHYGPNSVLNSEDHHSEKEHNFVLNMAKGATNMNANFQQYQGSNSCVMENCDVYFSLNNVDYVFQSLGPLGANLPNEQDSEFDQVYSDDQNLGPPDANLPNEQGSEFDQVYSHD</sequence>
<reference evidence="2" key="2">
    <citation type="submission" date="2019-01" db="UniProtKB">
        <authorList>
            <consortium name="EnsemblPlants"/>
        </authorList>
    </citation>
    <scope>IDENTIFICATION</scope>
    <source>
        <strain evidence="2">cv. Heinz 1706</strain>
    </source>
</reference>
<dbReference type="AlphaFoldDB" id="A0A3Q7ITJ4"/>
<reference evidence="2" key="1">
    <citation type="journal article" date="2012" name="Nature">
        <title>The tomato genome sequence provides insights into fleshy fruit evolution.</title>
        <authorList>
            <consortium name="Tomato Genome Consortium"/>
        </authorList>
    </citation>
    <scope>NUCLEOTIDE SEQUENCE [LARGE SCALE GENOMIC DNA]</scope>
    <source>
        <strain evidence="2">cv. Heinz 1706</strain>
    </source>
</reference>
<accession>A0A3Q7ITJ4</accession>
<organism evidence="2">
    <name type="scientific">Solanum lycopersicum</name>
    <name type="common">Tomato</name>
    <name type="synonym">Lycopersicon esculentum</name>
    <dbReference type="NCBI Taxonomy" id="4081"/>
    <lineage>
        <taxon>Eukaryota</taxon>
        <taxon>Viridiplantae</taxon>
        <taxon>Streptophyta</taxon>
        <taxon>Embryophyta</taxon>
        <taxon>Tracheophyta</taxon>
        <taxon>Spermatophyta</taxon>
        <taxon>Magnoliopsida</taxon>
        <taxon>eudicotyledons</taxon>
        <taxon>Gunneridae</taxon>
        <taxon>Pentapetalae</taxon>
        <taxon>asterids</taxon>
        <taxon>lamiids</taxon>
        <taxon>Solanales</taxon>
        <taxon>Solanaceae</taxon>
        <taxon>Solanoideae</taxon>
        <taxon>Solaneae</taxon>
        <taxon>Solanum</taxon>
        <taxon>Solanum subgen. Lycopersicon</taxon>
    </lineage>
</organism>
<dbReference type="Gramene" id="Solyc11g019995.1.1">
    <property type="protein sequence ID" value="Solyc11g019995.1.1"/>
    <property type="gene ID" value="Solyc11g019995.1"/>
</dbReference>
<dbReference type="EnsemblPlants" id="Solyc11g019995.1.1">
    <property type="protein sequence ID" value="Solyc11g019995.1.1"/>
    <property type="gene ID" value="Solyc11g019995.1"/>
</dbReference>
<protein>
    <submittedName>
        <fullName evidence="2">Uncharacterized protein</fullName>
    </submittedName>
</protein>
<dbReference type="Proteomes" id="UP000004994">
    <property type="component" value="Chromosome 11"/>
</dbReference>
<keyword evidence="3" id="KW-1185">Reference proteome</keyword>
<evidence type="ECO:0000313" key="2">
    <source>
        <dbReference type="EnsemblPlants" id="Solyc11g019995.1.1"/>
    </source>
</evidence>
<feature type="region of interest" description="Disordered" evidence="1">
    <location>
        <begin position="1"/>
        <end position="31"/>
    </location>
</feature>
<evidence type="ECO:0000256" key="1">
    <source>
        <dbReference type="SAM" id="MobiDB-lite"/>
    </source>
</evidence>
<name>A0A3Q7ITJ4_SOLLC</name>
<evidence type="ECO:0000313" key="3">
    <source>
        <dbReference type="Proteomes" id="UP000004994"/>
    </source>
</evidence>
<dbReference type="PaxDb" id="4081-Solyc11g019990.1.1"/>